<organism evidence="1">
    <name type="scientific">Arundo donax</name>
    <name type="common">Giant reed</name>
    <name type="synonym">Donax arundinaceus</name>
    <dbReference type="NCBI Taxonomy" id="35708"/>
    <lineage>
        <taxon>Eukaryota</taxon>
        <taxon>Viridiplantae</taxon>
        <taxon>Streptophyta</taxon>
        <taxon>Embryophyta</taxon>
        <taxon>Tracheophyta</taxon>
        <taxon>Spermatophyta</taxon>
        <taxon>Magnoliopsida</taxon>
        <taxon>Liliopsida</taxon>
        <taxon>Poales</taxon>
        <taxon>Poaceae</taxon>
        <taxon>PACMAD clade</taxon>
        <taxon>Arundinoideae</taxon>
        <taxon>Arundineae</taxon>
        <taxon>Arundo</taxon>
    </lineage>
</organism>
<accession>A0A0A9CT25</accession>
<dbReference type="AlphaFoldDB" id="A0A0A9CT25"/>
<proteinExistence type="predicted"/>
<dbReference type="EMBL" id="GBRH01223278">
    <property type="protein sequence ID" value="JAD74617.1"/>
    <property type="molecule type" value="Transcribed_RNA"/>
</dbReference>
<reference evidence="1" key="2">
    <citation type="journal article" date="2015" name="Data Brief">
        <title>Shoot transcriptome of the giant reed, Arundo donax.</title>
        <authorList>
            <person name="Barrero R.A."/>
            <person name="Guerrero F.D."/>
            <person name="Moolhuijzen P."/>
            <person name="Goolsby J.A."/>
            <person name="Tidwell J."/>
            <person name="Bellgard S.E."/>
            <person name="Bellgard M.I."/>
        </authorList>
    </citation>
    <scope>NUCLEOTIDE SEQUENCE</scope>
    <source>
        <tissue evidence="1">Shoot tissue taken approximately 20 cm above the soil surface</tissue>
    </source>
</reference>
<protein>
    <submittedName>
        <fullName evidence="1">Uncharacterized protein</fullName>
    </submittedName>
</protein>
<reference evidence="1" key="1">
    <citation type="submission" date="2014-09" db="EMBL/GenBank/DDBJ databases">
        <authorList>
            <person name="Magalhaes I.L.F."/>
            <person name="Oliveira U."/>
            <person name="Santos F.R."/>
            <person name="Vidigal T.H.D.A."/>
            <person name="Brescovit A.D."/>
            <person name="Santos A.J."/>
        </authorList>
    </citation>
    <scope>NUCLEOTIDE SEQUENCE</scope>
    <source>
        <tissue evidence="1">Shoot tissue taken approximately 20 cm above the soil surface</tissue>
    </source>
</reference>
<sequence length="182" mass="19827">MASPVGLVSVGQIKHELSQAEPHWLTCDIGGLRRADRLRQRHAAEAIRLTSTSSCFTSSLGSSRSEMSPLLSTGVAHMTRLSWPFGDDPSLLMGFLPDRSSSRTTPNAYTSTLSVTFPYMKYSGARYPNVPTTSLCVREVVFDGAHIASPKSDNCGSNSSVRRMLEDLTSLWITGREQPACT</sequence>
<name>A0A0A9CT25_ARUDO</name>
<evidence type="ECO:0000313" key="1">
    <source>
        <dbReference type="EMBL" id="JAD74617.1"/>
    </source>
</evidence>